<keyword evidence="2" id="KW-0812">Transmembrane</keyword>
<protein>
    <recommendedName>
        <fullName evidence="5">Type IV secretion system protein</fullName>
    </recommendedName>
</protein>
<dbReference type="EMBL" id="WBOF01000002">
    <property type="protein sequence ID" value="MQS16449.1"/>
    <property type="molecule type" value="Genomic_DNA"/>
</dbReference>
<keyword evidence="4" id="KW-1185">Reference proteome</keyword>
<keyword evidence="2" id="KW-1133">Transmembrane helix</keyword>
<evidence type="ECO:0000256" key="1">
    <source>
        <dbReference type="SAM" id="MobiDB-lite"/>
    </source>
</evidence>
<dbReference type="InterPro" id="IPR045782">
    <property type="entry name" value="TrbL_3"/>
</dbReference>
<dbReference type="Pfam" id="PF19590">
    <property type="entry name" value="TrbL_3"/>
    <property type="match status" value="1"/>
</dbReference>
<name>A0A6N7L0U1_9ACTN</name>
<feature type="transmembrane region" description="Helical" evidence="2">
    <location>
        <begin position="247"/>
        <end position="268"/>
    </location>
</feature>
<evidence type="ECO:0000313" key="3">
    <source>
        <dbReference type="EMBL" id="MQS16449.1"/>
    </source>
</evidence>
<evidence type="ECO:0000256" key="2">
    <source>
        <dbReference type="SAM" id="Phobius"/>
    </source>
</evidence>
<feature type="region of interest" description="Disordered" evidence="1">
    <location>
        <begin position="304"/>
        <end position="415"/>
    </location>
</feature>
<feature type="compositionally biased region" description="Gly residues" evidence="1">
    <location>
        <begin position="307"/>
        <end position="326"/>
    </location>
</feature>
<feature type="transmembrane region" description="Helical" evidence="2">
    <location>
        <begin position="213"/>
        <end position="235"/>
    </location>
</feature>
<keyword evidence="2" id="KW-0472">Membrane</keyword>
<sequence>MNWGDCVSDAASDVGMSVVQTIVDSCCAMAGKVAAAVTTWWISVPTANILADSQGNGPIVWVWQHTMWLSAWIAVMAILVSAGRLAIQRRAEPAIDVAKGIFAMSFVGAGALAAVGVLTTAGDDFSEWIVYKAADGDFGAAVIEWLKVSAQSQGGPMLALILALLATLACLAQVALMLVRTAMLILLCGTLPLTAAAATTPSGRQTFQKAVSWLIAFVMYKPVAAIIYATAFRMIAALKTSKGTDGLVTSVSGIVLMLLSVVALPALMRFVTPVVGAAGGGGGGGGGVAAMGAIAGGAKAVSSQKSGAGGGGGGGGGRSRVGGPDSGSGSDPRGSKSVPSQGNPAQGAPKAGAQGAQGVSQGTQAAGKAGAAGAAKAHPVAAAAEVAQKTHSAIKQSTENTANAGQHNGGPSGSS</sequence>
<gene>
    <name evidence="3" type="ORF">F7Q99_30705</name>
</gene>
<feature type="transmembrane region" description="Helical" evidence="2">
    <location>
        <begin position="157"/>
        <end position="176"/>
    </location>
</feature>
<feature type="transmembrane region" description="Helical" evidence="2">
    <location>
        <begin position="99"/>
        <end position="118"/>
    </location>
</feature>
<proteinExistence type="predicted"/>
<organism evidence="3 4">
    <name type="scientific">Streptomyces kaniharaensis</name>
    <dbReference type="NCBI Taxonomy" id="212423"/>
    <lineage>
        <taxon>Bacteria</taxon>
        <taxon>Bacillati</taxon>
        <taxon>Actinomycetota</taxon>
        <taxon>Actinomycetes</taxon>
        <taxon>Kitasatosporales</taxon>
        <taxon>Streptomycetaceae</taxon>
        <taxon>Streptomyces</taxon>
    </lineage>
</organism>
<dbReference type="RefSeq" id="WP_153467279.1">
    <property type="nucleotide sequence ID" value="NZ_WBOF01000002.1"/>
</dbReference>
<dbReference type="AlphaFoldDB" id="A0A6N7L0U1"/>
<evidence type="ECO:0000313" key="4">
    <source>
        <dbReference type="Proteomes" id="UP000450000"/>
    </source>
</evidence>
<feature type="transmembrane region" description="Helical" evidence="2">
    <location>
        <begin position="183"/>
        <end position="201"/>
    </location>
</feature>
<evidence type="ECO:0008006" key="5">
    <source>
        <dbReference type="Google" id="ProtNLM"/>
    </source>
</evidence>
<accession>A0A6N7L0U1</accession>
<feature type="compositionally biased region" description="Polar residues" evidence="1">
    <location>
        <begin position="389"/>
        <end position="406"/>
    </location>
</feature>
<reference evidence="3 4" key="1">
    <citation type="submission" date="2019-09" db="EMBL/GenBank/DDBJ databases">
        <title>Genome Sequences of Streptomyces kaniharaensis ATCC 21070.</title>
        <authorList>
            <person name="Zhu W."/>
            <person name="De Crecy-Lagard V."/>
            <person name="Richards N.G."/>
        </authorList>
    </citation>
    <scope>NUCLEOTIDE SEQUENCE [LARGE SCALE GENOMIC DNA]</scope>
    <source>
        <strain evidence="3 4">SF-557</strain>
    </source>
</reference>
<feature type="compositionally biased region" description="Low complexity" evidence="1">
    <location>
        <begin position="327"/>
        <end position="387"/>
    </location>
</feature>
<feature type="transmembrane region" description="Helical" evidence="2">
    <location>
        <begin position="274"/>
        <end position="295"/>
    </location>
</feature>
<comment type="caution">
    <text evidence="3">The sequence shown here is derived from an EMBL/GenBank/DDBJ whole genome shotgun (WGS) entry which is preliminary data.</text>
</comment>
<dbReference type="Proteomes" id="UP000450000">
    <property type="component" value="Unassembled WGS sequence"/>
</dbReference>
<dbReference type="OrthoDB" id="3694109at2"/>
<feature type="transmembrane region" description="Helical" evidence="2">
    <location>
        <begin position="67"/>
        <end position="87"/>
    </location>
</feature>